<dbReference type="Pfam" id="PF12833">
    <property type="entry name" value="HTH_18"/>
    <property type="match status" value="1"/>
</dbReference>
<dbReference type="InterPro" id="IPR020449">
    <property type="entry name" value="Tscrpt_reg_AraC-type_HTH"/>
</dbReference>
<dbReference type="PROSITE" id="PS00041">
    <property type="entry name" value="HTH_ARAC_FAMILY_1"/>
    <property type="match status" value="1"/>
</dbReference>
<dbReference type="InterPro" id="IPR018062">
    <property type="entry name" value="HTH_AraC-typ_CS"/>
</dbReference>
<keyword evidence="6" id="KW-1185">Reference proteome</keyword>
<dbReference type="EMBL" id="JAUFPT010000016">
    <property type="protein sequence ID" value="MDN3570186.1"/>
    <property type="molecule type" value="Genomic_DNA"/>
</dbReference>
<dbReference type="PROSITE" id="PS01124">
    <property type="entry name" value="HTH_ARAC_FAMILY_2"/>
    <property type="match status" value="1"/>
</dbReference>
<protein>
    <submittedName>
        <fullName evidence="5">Helix-turn-helix domain-containing protein</fullName>
    </submittedName>
</protein>
<evidence type="ECO:0000313" key="5">
    <source>
        <dbReference type="EMBL" id="MDN3570186.1"/>
    </source>
</evidence>
<keyword evidence="1" id="KW-0805">Transcription regulation</keyword>
<dbReference type="PANTHER" id="PTHR46796:SF6">
    <property type="entry name" value="ARAC SUBFAMILY"/>
    <property type="match status" value="1"/>
</dbReference>
<evidence type="ECO:0000256" key="1">
    <source>
        <dbReference type="ARBA" id="ARBA00023015"/>
    </source>
</evidence>
<dbReference type="Gene3D" id="1.10.10.60">
    <property type="entry name" value="Homeodomain-like"/>
    <property type="match status" value="1"/>
</dbReference>
<accession>A0ABT8AK34</accession>
<dbReference type="InterPro" id="IPR035418">
    <property type="entry name" value="AraC-bd_2"/>
</dbReference>
<keyword evidence="3" id="KW-0804">Transcription</keyword>
<comment type="caution">
    <text evidence="5">The sequence shown here is derived from an EMBL/GenBank/DDBJ whole genome shotgun (WGS) entry which is preliminary data.</text>
</comment>
<dbReference type="SUPFAM" id="SSF46689">
    <property type="entry name" value="Homeodomain-like"/>
    <property type="match status" value="1"/>
</dbReference>
<feature type="domain" description="HTH araC/xylS-type" evidence="4">
    <location>
        <begin position="211"/>
        <end position="312"/>
    </location>
</feature>
<evidence type="ECO:0000256" key="3">
    <source>
        <dbReference type="ARBA" id="ARBA00023163"/>
    </source>
</evidence>
<reference evidence="6" key="1">
    <citation type="journal article" date="2019" name="Int. J. Syst. Evol. Microbiol.">
        <title>The Global Catalogue of Microorganisms (GCM) 10K type strain sequencing project: providing services to taxonomists for standard genome sequencing and annotation.</title>
        <authorList>
            <consortium name="The Broad Institute Genomics Platform"/>
            <consortium name="The Broad Institute Genome Sequencing Center for Infectious Disease"/>
            <person name="Wu L."/>
            <person name="Ma J."/>
        </authorList>
    </citation>
    <scope>NUCLEOTIDE SEQUENCE [LARGE SCALE GENOMIC DNA]</scope>
    <source>
        <strain evidence="6">CECT 7806</strain>
    </source>
</reference>
<gene>
    <name evidence="5" type="ORF">QWZ18_06045</name>
</gene>
<dbReference type="InterPro" id="IPR018060">
    <property type="entry name" value="HTH_AraC"/>
</dbReference>
<dbReference type="SMART" id="SM00342">
    <property type="entry name" value="HTH_ARAC"/>
    <property type="match status" value="1"/>
</dbReference>
<evidence type="ECO:0000259" key="4">
    <source>
        <dbReference type="PROSITE" id="PS01124"/>
    </source>
</evidence>
<dbReference type="RefSeq" id="WP_238289823.1">
    <property type="nucleotide sequence ID" value="NZ_BPQS01000017.1"/>
</dbReference>
<organism evidence="5 6">
    <name type="scientific">Methylobacterium longum</name>
    <dbReference type="NCBI Taxonomy" id="767694"/>
    <lineage>
        <taxon>Bacteria</taxon>
        <taxon>Pseudomonadati</taxon>
        <taxon>Pseudomonadota</taxon>
        <taxon>Alphaproteobacteria</taxon>
        <taxon>Hyphomicrobiales</taxon>
        <taxon>Methylobacteriaceae</taxon>
        <taxon>Methylobacterium</taxon>
    </lineage>
</organism>
<name>A0ABT8AK34_9HYPH</name>
<dbReference type="InterPro" id="IPR050204">
    <property type="entry name" value="AraC_XylS_family_regulators"/>
</dbReference>
<dbReference type="Pfam" id="PF14525">
    <property type="entry name" value="AraC_binding_2"/>
    <property type="match status" value="1"/>
</dbReference>
<proteinExistence type="predicted"/>
<sequence length="324" mass="35120">MHTVFSTDGIHPHNTFRRWREVLGDQLVPAEMRSVGDAPFQGRIQASTIGPMAVTEIANGAMRTESTADHIRRSGRDDQVVAVMRLSGGSACQQGDREAVFGAGDLVVFDPRPGVSEAQAGCSLIVTLPRERFEALLGPSRLYTALTVGADLASTTLASTFIQELVRVGDRLTSDAAARMALIGTDLIVASLAERMAQGVPRSIHGTVTVQRAKAYVEANLSDPNLDPRQLAAAMGLSLRRLQELFHERGRHISDYIWERRLEAAAQRVADPACAHVSIGTLAYDCGFASQAHFARRFKQHHGMPPREYRIASLLNGRGGGSDL</sequence>
<dbReference type="Proteomes" id="UP001244297">
    <property type="component" value="Unassembled WGS sequence"/>
</dbReference>
<evidence type="ECO:0000256" key="2">
    <source>
        <dbReference type="ARBA" id="ARBA00023125"/>
    </source>
</evidence>
<dbReference type="InterPro" id="IPR009057">
    <property type="entry name" value="Homeodomain-like_sf"/>
</dbReference>
<evidence type="ECO:0000313" key="6">
    <source>
        <dbReference type="Proteomes" id="UP001244297"/>
    </source>
</evidence>
<dbReference type="PRINTS" id="PR00032">
    <property type="entry name" value="HTHARAC"/>
</dbReference>
<keyword evidence="2" id="KW-0238">DNA-binding</keyword>
<dbReference type="PANTHER" id="PTHR46796">
    <property type="entry name" value="HTH-TYPE TRANSCRIPTIONAL ACTIVATOR RHAS-RELATED"/>
    <property type="match status" value="1"/>
</dbReference>